<sequence length="63" mass="6919">MSRNAMATAVMSLNGTGIVPRTERRPINLPGESFTNCDDESTTYRILSMTALHGSLYTGARFH</sequence>
<proteinExistence type="predicted"/>
<dbReference type="Proteomes" id="UP000294530">
    <property type="component" value="Unassembled WGS sequence"/>
</dbReference>
<dbReference type="GeneID" id="94351894"/>
<evidence type="ECO:0000313" key="1">
    <source>
        <dbReference type="EMBL" id="TDH69380.1"/>
    </source>
</evidence>
<reference evidence="1 2" key="1">
    <citation type="journal article" date="2021" name="Genome Biol.">
        <title>AFLAP: assembly-free linkage analysis pipeline using k-mers from genome sequencing data.</title>
        <authorList>
            <person name="Fletcher K."/>
            <person name="Zhang L."/>
            <person name="Gil J."/>
            <person name="Han R."/>
            <person name="Cavanaugh K."/>
            <person name="Michelmore R."/>
        </authorList>
    </citation>
    <scope>NUCLEOTIDE SEQUENCE [LARGE SCALE GENOMIC DNA]</scope>
    <source>
        <strain evidence="1 2">SF5</strain>
    </source>
</reference>
<gene>
    <name evidence="1" type="ORF">CCR75_008169</name>
</gene>
<accession>A0A976FM63</accession>
<protein>
    <submittedName>
        <fullName evidence="1">Uncharacterized protein</fullName>
    </submittedName>
</protein>
<evidence type="ECO:0000313" key="2">
    <source>
        <dbReference type="Proteomes" id="UP000294530"/>
    </source>
</evidence>
<dbReference type="AlphaFoldDB" id="A0A976FM63"/>
<organism evidence="1 2">
    <name type="scientific">Bremia lactucae</name>
    <name type="common">Lettuce downy mildew</name>
    <dbReference type="NCBI Taxonomy" id="4779"/>
    <lineage>
        <taxon>Eukaryota</taxon>
        <taxon>Sar</taxon>
        <taxon>Stramenopiles</taxon>
        <taxon>Oomycota</taxon>
        <taxon>Peronosporomycetes</taxon>
        <taxon>Peronosporales</taxon>
        <taxon>Peronosporaceae</taxon>
        <taxon>Bremia</taxon>
    </lineage>
</organism>
<name>A0A976FM63_BRELC</name>
<dbReference type="KEGG" id="blac:94351894"/>
<comment type="caution">
    <text evidence="1">The sequence shown here is derived from an EMBL/GenBank/DDBJ whole genome shotgun (WGS) entry which is preliminary data.</text>
</comment>
<dbReference type="RefSeq" id="XP_067818879.1">
    <property type="nucleotide sequence ID" value="XM_067966223.1"/>
</dbReference>
<dbReference type="EMBL" id="SHOA02000002">
    <property type="protein sequence ID" value="TDH69380.1"/>
    <property type="molecule type" value="Genomic_DNA"/>
</dbReference>
<keyword evidence="2" id="KW-1185">Reference proteome</keyword>